<evidence type="ECO:0008006" key="3">
    <source>
        <dbReference type="Google" id="ProtNLM"/>
    </source>
</evidence>
<protein>
    <recommendedName>
        <fullName evidence="3">Cilia and flagella associated protein 54</fullName>
    </recommendedName>
</protein>
<dbReference type="OMA" id="FFAGMDI"/>
<dbReference type="AlphaFoldDB" id="A0A8D0GW67"/>
<sequence length="394" mass="45666">PSSPQSCQDSASIGSPSSTLRLQDLGWMKMRGRAEFHHQTSESTTLFNIWTKFKPRLPDWYYNEKLIKVGDLLMQMKEYKLALLQCYGRYLEQFSYRNFDEVIPEVHQFKSIFFPNGFRDKNTTLTFHALQGRNICIYQMVCSNDTNLHNPESLRTCFRILFSLRLIMQVTLPQEQLCWLIYNGTVHIYTICRHLMSIGQSAKVLDYLLWASICIESSVPLLAVHYLTWRATLYTAVCQCYFDCQAGIHGEVFARRGLSKIDELKQIENMSSSALNIETRRIFKEATVKMAIMIFKRAVYEPRRKPKGFFRPKLRINLKEAQNMPWPRTVTERLLLEMFDCGAAQFLAVLEALSDSNRRILCTGPPVPDETEIRDVVSELFFAGLDILSGNMQI</sequence>
<dbReference type="Ensembl" id="ENSSPUT00000011662.1">
    <property type="protein sequence ID" value="ENSSPUP00000010936.1"/>
    <property type="gene ID" value="ENSSPUG00000008404.1"/>
</dbReference>
<proteinExistence type="predicted"/>
<name>A0A8D0GW67_SPHPU</name>
<dbReference type="InterPro" id="IPR027912">
    <property type="entry name" value="CFAP54"/>
</dbReference>
<reference evidence="1" key="1">
    <citation type="submission" date="2025-08" db="UniProtKB">
        <authorList>
            <consortium name="Ensembl"/>
        </authorList>
    </citation>
    <scope>IDENTIFICATION</scope>
</reference>
<dbReference type="Proteomes" id="UP000694392">
    <property type="component" value="Unplaced"/>
</dbReference>
<dbReference type="PANTHER" id="PTHR33487">
    <property type="entry name" value="CILIA- AND FLAGELLA-ASSOCIATED PROTEIN 54"/>
    <property type="match status" value="1"/>
</dbReference>
<accession>A0A8D0GW67</accession>
<dbReference type="Pfam" id="PF14858">
    <property type="entry name" value="CFAP54_N"/>
    <property type="match status" value="1"/>
</dbReference>
<reference evidence="1" key="2">
    <citation type="submission" date="2025-09" db="UniProtKB">
        <authorList>
            <consortium name="Ensembl"/>
        </authorList>
    </citation>
    <scope>IDENTIFICATION</scope>
</reference>
<dbReference type="PANTHER" id="PTHR33487:SF1">
    <property type="entry name" value="CILIA- AND FLAGELLA-ASSOCIATED PROTEIN 54"/>
    <property type="match status" value="1"/>
</dbReference>
<dbReference type="GO" id="GO:0060271">
    <property type="term" value="P:cilium assembly"/>
    <property type="evidence" value="ECO:0007669"/>
    <property type="project" value="TreeGrafter"/>
</dbReference>
<keyword evidence="2" id="KW-1185">Reference proteome</keyword>
<dbReference type="GeneTree" id="ENSGT00940000162970"/>
<evidence type="ECO:0000313" key="2">
    <source>
        <dbReference type="Proteomes" id="UP000694392"/>
    </source>
</evidence>
<organism evidence="1 2">
    <name type="scientific">Sphenodon punctatus</name>
    <name type="common">Tuatara</name>
    <name type="synonym">Hatteria punctata</name>
    <dbReference type="NCBI Taxonomy" id="8508"/>
    <lineage>
        <taxon>Eukaryota</taxon>
        <taxon>Metazoa</taxon>
        <taxon>Chordata</taxon>
        <taxon>Craniata</taxon>
        <taxon>Vertebrata</taxon>
        <taxon>Euteleostomi</taxon>
        <taxon>Lepidosauria</taxon>
        <taxon>Sphenodontia</taxon>
        <taxon>Sphenodontidae</taxon>
        <taxon>Sphenodon</taxon>
    </lineage>
</organism>
<evidence type="ECO:0000313" key="1">
    <source>
        <dbReference type="Ensembl" id="ENSSPUP00000010936.1"/>
    </source>
</evidence>